<keyword evidence="1" id="KW-0472">Membrane</keyword>
<protein>
    <submittedName>
        <fullName evidence="3">Uncharacterized protein</fullName>
    </submittedName>
</protein>
<keyword evidence="1" id="KW-0812">Transmembrane</keyword>
<gene>
    <name evidence="3" type="ORF">TRV_04173</name>
</gene>
<evidence type="ECO:0000256" key="2">
    <source>
        <dbReference type="SAM" id="SignalP"/>
    </source>
</evidence>
<organism evidence="3 4">
    <name type="scientific">Trichophyton verrucosum (strain HKI 0517)</name>
    <dbReference type="NCBI Taxonomy" id="663202"/>
    <lineage>
        <taxon>Eukaryota</taxon>
        <taxon>Fungi</taxon>
        <taxon>Dikarya</taxon>
        <taxon>Ascomycota</taxon>
        <taxon>Pezizomycotina</taxon>
        <taxon>Eurotiomycetes</taxon>
        <taxon>Eurotiomycetidae</taxon>
        <taxon>Onygenales</taxon>
        <taxon>Arthrodermataceae</taxon>
        <taxon>Trichophyton</taxon>
    </lineage>
</organism>
<dbReference type="HOGENOM" id="CLU_1455401_0_0_1"/>
<evidence type="ECO:0000313" key="3">
    <source>
        <dbReference type="EMBL" id="EFE41097.1"/>
    </source>
</evidence>
<proteinExistence type="predicted"/>
<dbReference type="Proteomes" id="UP000008383">
    <property type="component" value="Unassembled WGS sequence"/>
</dbReference>
<keyword evidence="2" id="KW-0732">Signal</keyword>
<sequence>MTFLLFFLFFFFFLLFFLPHEMNFNGFCTSIEEEEEESKKGKKRAGDQAASQHVLKISLGPSLSLHRSPVRSTMDVVRKLAGLEDSLTDETLAPLKNYKYSSVDKSYISRYILKHYVLSLSFALVNTFFYCLRMGLIGLLYAMYINPGLIKFYLVTSSGMPLSSFCRYGSLPTWSPCLGLDSLLGT</sequence>
<feature type="signal peptide" evidence="2">
    <location>
        <begin position="1"/>
        <end position="19"/>
    </location>
</feature>
<feature type="transmembrane region" description="Helical" evidence="1">
    <location>
        <begin position="116"/>
        <end position="144"/>
    </location>
</feature>
<evidence type="ECO:0000313" key="4">
    <source>
        <dbReference type="Proteomes" id="UP000008383"/>
    </source>
</evidence>
<evidence type="ECO:0000256" key="1">
    <source>
        <dbReference type="SAM" id="Phobius"/>
    </source>
</evidence>
<dbReference type="AlphaFoldDB" id="D4DAM5"/>
<dbReference type="RefSeq" id="XP_003021715.1">
    <property type="nucleotide sequence ID" value="XM_003021669.1"/>
</dbReference>
<keyword evidence="1" id="KW-1133">Transmembrane helix</keyword>
<accession>D4DAM5</accession>
<reference evidence="4" key="1">
    <citation type="journal article" date="2011" name="Genome Biol.">
        <title>Comparative and functional genomics provide insights into the pathogenicity of dermatophytic fungi.</title>
        <authorList>
            <person name="Burmester A."/>
            <person name="Shelest E."/>
            <person name="Gloeckner G."/>
            <person name="Heddergott C."/>
            <person name="Schindler S."/>
            <person name="Staib P."/>
            <person name="Heidel A."/>
            <person name="Felder M."/>
            <person name="Petzold A."/>
            <person name="Szafranski K."/>
            <person name="Feuermann M."/>
            <person name="Pedruzzi I."/>
            <person name="Priebe S."/>
            <person name="Groth M."/>
            <person name="Winkler R."/>
            <person name="Li W."/>
            <person name="Kniemeyer O."/>
            <person name="Schroeckh V."/>
            <person name="Hertweck C."/>
            <person name="Hube B."/>
            <person name="White T.C."/>
            <person name="Platzer M."/>
            <person name="Guthke R."/>
            <person name="Heitman J."/>
            <person name="Woestemeyer J."/>
            <person name="Zipfel P.F."/>
            <person name="Monod M."/>
            <person name="Brakhage A.A."/>
        </authorList>
    </citation>
    <scope>NUCLEOTIDE SEQUENCE [LARGE SCALE GENOMIC DNA]</scope>
    <source>
        <strain evidence="4">HKI 0517</strain>
    </source>
</reference>
<name>D4DAM5_TRIVH</name>
<dbReference type="GeneID" id="9576798"/>
<comment type="caution">
    <text evidence="3">The sequence shown here is derived from an EMBL/GenBank/DDBJ whole genome shotgun (WGS) entry which is preliminary data.</text>
</comment>
<dbReference type="EMBL" id="ACYE01000213">
    <property type="protein sequence ID" value="EFE41097.1"/>
    <property type="molecule type" value="Genomic_DNA"/>
</dbReference>
<dbReference type="KEGG" id="tve:TRV_04173"/>
<feature type="chain" id="PRO_5003056347" evidence="2">
    <location>
        <begin position="20"/>
        <end position="186"/>
    </location>
</feature>
<keyword evidence="4" id="KW-1185">Reference proteome</keyword>